<dbReference type="EMBL" id="MK500301">
    <property type="protein sequence ID" value="QBK84993.1"/>
    <property type="molecule type" value="Genomic_DNA"/>
</dbReference>
<name>A0A481YNU1_9VIRU</name>
<accession>A0A481YNU1</accession>
<proteinExistence type="predicted"/>
<evidence type="ECO:0000313" key="1">
    <source>
        <dbReference type="EMBL" id="QBK84993.1"/>
    </source>
</evidence>
<organism evidence="1">
    <name type="scientific">Pithovirus LCDPAC02</name>
    <dbReference type="NCBI Taxonomy" id="2506601"/>
    <lineage>
        <taxon>Viruses</taxon>
        <taxon>Pithoviruses</taxon>
    </lineage>
</organism>
<reference evidence="1" key="1">
    <citation type="journal article" date="2019" name="MBio">
        <title>Virus Genomes from Deep Sea Sediments Expand the Ocean Megavirome and Support Independent Origins of Viral Gigantism.</title>
        <authorList>
            <person name="Backstrom D."/>
            <person name="Yutin N."/>
            <person name="Jorgensen S.L."/>
            <person name="Dharamshi J."/>
            <person name="Homa F."/>
            <person name="Zaremba-Niedwiedzka K."/>
            <person name="Spang A."/>
            <person name="Wolf Y.I."/>
            <person name="Koonin E.V."/>
            <person name="Ettema T.J."/>
        </authorList>
    </citation>
    <scope>NUCLEOTIDE SEQUENCE</scope>
</reference>
<protein>
    <submittedName>
        <fullName evidence="1">Uncharacterized protein</fullName>
    </submittedName>
</protein>
<gene>
    <name evidence="1" type="ORF">LCDPAC02_01920</name>
</gene>
<sequence>MKSDINIKCDKYTDYDKYTNNTLFNQFKNKLINKYNYIYRKFYKYEYKNLYNKFINFNYDYNNFYEWFDNILNTITPCFYNFVFFIDNTDYLKKMTIDMNIDTNIGIIKYNSINNIISLFYKYGDILYESEFTTKIDFKIILIKRIEKNIYNNCDIKYLLYFKDNNISAINNITFKEHINNYNLNNLDFILIYKMLIF</sequence>